<proteinExistence type="predicted"/>
<accession>A0ACB8HPW5</accession>
<name>A0ACB8HPW5_9BRYO</name>
<evidence type="ECO:0000313" key="1">
    <source>
        <dbReference type="EMBL" id="KAH9558265.1"/>
    </source>
</evidence>
<protein>
    <submittedName>
        <fullName evidence="1">Uncharacterized protein</fullName>
    </submittedName>
</protein>
<evidence type="ECO:0000313" key="2">
    <source>
        <dbReference type="Proteomes" id="UP000828922"/>
    </source>
</evidence>
<dbReference type="EMBL" id="CM038913">
    <property type="protein sequence ID" value="KAH9558265.1"/>
    <property type="molecule type" value="Genomic_DNA"/>
</dbReference>
<gene>
    <name evidence="1" type="ORF">CY35_07G128900</name>
</gene>
<keyword evidence="2" id="KW-1185">Reference proteome</keyword>
<reference evidence="2" key="1">
    <citation type="journal article" date="2022" name="New Phytol.">
        <title>Phylogenomic structure and speciation in an emerging model: the Sphagnum magellanicum complex (Bryophyta).</title>
        <authorList>
            <person name="Shaw A.J."/>
            <person name="Piatkowski B."/>
            <person name="Duffy A.M."/>
            <person name="Aguero B."/>
            <person name="Imwattana K."/>
            <person name="Nieto-Lugilde M."/>
            <person name="Healey A."/>
            <person name="Weston D.J."/>
            <person name="Patel M.N."/>
            <person name="Schmutz J."/>
            <person name="Grimwood J."/>
            <person name="Yavitt J.B."/>
            <person name="Hassel K."/>
            <person name="Stenoien H.K."/>
            <person name="Flatberg K.I."/>
            <person name="Bickford C.P."/>
            <person name="Hicks K.A."/>
        </authorList>
    </citation>
    <scope>NUCLEOTIDE SEQUENCE [LARGE SCALE GENOMIC DNA]</scope>
</reference>
<sequence length="488" mass="53759">METTTTTASFKRHNLAPQEVVVVVEEEQEEQEDEVEEEEEETADAEVAVMEHNNNDEEEEEAVQKAAALLLRASGVSEFLFTELCSSCASLVQLRLRDLASGTNLQFLKGKNCEHSDENGLCTTGNSVVNGNKELHSLNNNTAASKTHVGVNGAHVQRITLENYNPTDKHGKSAVANRISELTARNAAQAVSESDVPQGSEDSGSVEEGVTTPSRQLSVAEREQRRLLGLKVRKDFMCMERVDGKLLNVVEGLELHMGVFSAAEQTRLVNMVYDFQTKGRQQQLRGVNDAERTYSEPRKWMRGKGRITIQFGCCYNYATDKYGNPPGILHEEAVDPLPQLLRNTIKRLVRWHVLPTTCVPDSCIINIYDEGDCIPPHIDHHDFVRPFCTLSLLSECCILFGGNLKIIGPGLFDGHVSIPLPVGSVLVLKGNGADVAKHAVPAVPTRRISITFRKMDPLKVPLGFVEDKELQGVCPAVLPSPQPGKENC</sequence>
<comment type="caution">
    <text evidence="1">The sequence shown here is derived from an EMBL/GenBank/DDBJ whole genome shotgun (WGS) entry which is preliminary data.</text>
</comment>
<organism evidence="1 2">
    <name type="scientific">Sphagnum magellanicum</name>
    <dbReference type="NCBI Taxonomy" id="128215"/>
    <lineage>
        <taxon>Eukaryota</taxon>
        <taxon>Viridiplantae</taxon>
        <taxon>Streptophyta</taxon>
        <taxon>Embryophyta</taxon>
        <taxon>Bryophyta</taxon>
        <taxon>Sphagnophytina</taxon>
        <taxon>Sphagnopsida</taxon>
        <taxon>Sphagnales</taxon>
        <taxon>Sphagnaceae</taxon>
        <taxon>Sphagnum</taxon>
    </lineage>
</organism>
<dbReference type="Proteomes" id="UP000828922">
    <property type="component" value="Linkage Group LG07"/>
</dbReference>